<sequence>MLDKDLVRSFYLKGYNAVEIAKKVSSNTETVRKCIQRNFGNLKLKHEIAVLQRKEELKATNYEANRYMSDKAFVLKNRSIYKTLPNGDIVINKEVAPVVTWDTPRRLVNENKCIV</sequence>
<gene>
    <name evidence="1" type="ORF">NE398_21175</name>
</gene>
<proteinExistence type="predicted"/>
<dbReference type="RefSeq" id="WP_272470893.1">
    <property type="nucleotide sequence ID" value="NZ_JAMRYU010000057.1"/>
</dbReference>
<dbReference type="GO" id="GO:0003677">
    <property type="term" value="F:DNA binding"/>
    <property type="evidence" value="ECO:0007669"/>
    <property type="project" value="UniProtKB-KW"/>
</dbReference>
<dbReference type="AlphaFoldDB" id="A0A9X3XSQ4"/>
<protein>
    <submittedName>
        <fullName evidence="1">DNA-binding response regulator</fullName>
    </submittedName>
</protein>
<reference evidence="1" key="1">
    <citation type="submission" date="2022-05" db="EMBL/GenBank/DDBJ databases">
        <title>Draft genome sequence of Clostridium tertium strain CP3 isolated from Peru.</title>
        <authorList>
            <person name="Hurtado R."/>
            <person name="Lima L."/>
            <person name="Sousa T."/>
            <person name="Jaiswal A.K."/>
            <person name="Tiwari S."/>
            <person name="Maturrano L."/>
            <person name="Brenig B."/>
            <person name="Azevedo V."/>
        </authorList>
    </citation>
    <scope>NUCLEOTIDE SEQUENCE</scope>
    <source>
        <strain evidence="1">CP3</strain>
    </source>
</reference>
<evidence type="ECO:0000313" key="2">
    <source>
        <dbReference type="Proteomes" id="UP001141183"/>
    </source>
</evidence>
<dbReference type="EMBL" id="JAMRYU010000057">
    <property type="protein sequence ID" value="MDC4242637.1"/>
    <property type="molecule type" value="Genomic_DNA"/>
</dbReference>
<name>A0A9X3XSQ4_9CLOT</name>
<keyword evidence="1" id="KW-0238">DNA-binding</keyword>
<accession>A0A9X3XSQ4</accession>
<comment type="caution">
    <text evidence="1">The sequence shown here is derived from an EMBL/GenBank/DDBJ whole genome shotgun (WGS) entry which is preliminary data.</text>
</comment>
<evidence type="ECO:0000313" key="1">
    <source>
        <dbReference type="EMBL" id="MDC4242637.1"/>
    </source>
</evidence>
<organism evidence="1 2">
    <name type="scientific">Clostridium tertium</name>
    <dbReference type="NCBI Taxonomy" id="1559"/>
    <lineage>
        <taxon>Bacteria</taxon>
        <taxon>Bacillati</taxon>
        <taxon>Bacillota</taxon>
        <taxon>Clostridia</taxon>
        <taxon>Eubacteriales</taxon>
        <taxon>Clostridiaceae</taxon>
        <taxon>Clostridium</taxon>
    </lineage>
</organism>
<keyword evidence="2" id="KW-1185">Reference proteome</keyword>
<dbReference type="Proteomes" id="UP001141183">
    <property type="component" value="Unassembled WGS sequence"/>
</dbReference>